<dbReference type="Proteomes" id="UP000712600">
    <property type="component" value="Unassembled WGS sequence"/>
</dbReference>
<accession>A0A8S9Q263</accession>
<dbReference type="InterPro" id="IPR011009">
    <property type="entry name" value="Kinase-like_dom_sf"/>
</dbReference>
<dbReference type="GO" id="GO:0004521">
    <property type="term" value="F:RNA endonuclease activity"/>
    <property type="evidence" value="ECO:0007669"/>
    <property type="project" value="InterPro"/>
</dbReference>
<dbReference type="PANTHER" id="PTHR13954:SF6">
    <property type="entry name" value="NON-SPECIFIC SERINE_THREONINE PROTEIN KINASE"/>
    <property type="match status" value="1"/>
</dbReference>
<evidence type="ECO:0000313" key="3">
    <source>
        <dbReference type="Proteomes" id="UP000712600"/>
    </source>
</evidence>
<evidence type="ECO:0000313" key="2">
    <source>
        <dbReference type="EMBL" id="KAF3525980.1"/>
    </source>
</evidence>
<dbReference type="PROSITE" id="PS50011">
    <property type="entry name" value="PROTEIN_KINASE_DOM"/>
    <property type="match status" value="1"/>
</dbReference>
<dbReference type="GO" id="GO:0051082">
    <property type="term" value="F:unfolded protein binding"/>
    <property type="evidence" value="ECO:0007669"/>
    <property type="project" value="TreeGrafter"/>
</dbReference>
<dbReference type="GO" id="GO:0036498">
    <property type="term" value="P:IRE1-mediated unfolded protein response"/>
    <property type="evidence" value="ECO:0007669"/>
    <property type="project" value="TreeGrafter"/>
</dbReference>
<dbReference type="AlphaFoldDB" id="A0A8S9Q263"/>
<dbReference type="InterPro" id="IPR000719">
    <property type="entry name" value="Prot_kinase_dom"/>
</dbReference>
<sequence length="396" mass="44885">MCKEMWNSLLKPHHDVLSYRIDLLKSIVDGLVDIHSKSFIHRCLDTASIYLINQEDKLVAKIGNLVYSASVDQESMITLPENEENKKWRPLEQLLVSDETQKIDLFNLGTIVHQILVANTKAQNSFLRPLASLIRSEAETCYLITKLKIRVAESRLSATEVSVHLLFWPSAKKLKFIGKFGDGMKKIQDPPQPESFHMIVPNVHPDHVPSVCLTMALYILLSPTFGITTVMNTSAPTRGLYKYDIGCLQGRDGHRYHSSAVTDPITVLVFGCYSSTPRFHLQEETHDLEELIKDDICKEMWNSLLKPHHDLLVANTKAQNSLLRPLASLIRYEAEACHLITKLSVTEISVHPLFWLSAKELEFIGKFGDGMKKIQDPPQPESFHMIVPNVHPDHVP</sequence>
<reference evidence="2" key="1">
    <citation type="submission" date="2019-12" db="EMBL/GenBank/DDBJ databases">
        <title>Genome sequencing and annotation of Brassica cretica.</title>
        <authorList>
            <person name="Studholme D.J."/>
            <person name="Sarris P."/>
        </authorList>
    </citation>
    <scope>NUCLEOTIDE SEQUENCE</scope>
    <source>
        <strain evidence="2">PFS-109/04</strain>
        <tissue evidence="2">Leaf</tissue>
    </source>
</reference>
<dbReference type="EMBL" id="QGKX02001347">
    <property type="protein sequence ID" value="KAF3525980.1"/>
    <property type="molecule type" value="Genomic_DNA"/>
</dbReference>
<dbReference type="PANTHER" id="PTHR13954">
    <property type="entry name" value="IRE1-RELATED"/>
    <property type="match status" value="1"/>
</dbReference>
<feature type="domain" description="Protein kinase" evidence="1">
    <location>
        <begin position="1"/>
        <end position="167"/>
    </location>
</feature>
<protein>
    <recommendedName>
        <fullName evidence="1">Protein kinase domain-containing protein</fullName>
    </recommendedName>
</protein>
<dbReference type="SUPFAM" id="SSF56112">
    <property type="entry name" value="Protein kinase-like (PK-like)"/>
    <property type="match status" value="1"/>
</dbReference>
<name>A0A8S9Q263_BRACR</name>
<dbReference type="GO" id="GO:0005524">
    <property type="term" value="F:ATP binding"/>
    <property type="evidence" value="ECO:0007669"/>
    <property type="project" value="InterPro"/>
</dbReference>
<dbReference type="InterPro" id="IPR045133">
    <property type="entry name" value="IRE1/2-like"/>
</dbReference>
<comment type="caution">
    <text evidence="2">The sequence shown here is derived from an EMBL/GenBank/DDBJ whole genome shotgun (WGS) entry which is preliminary data.</text>
</comment>
<evidence type="ECO:0000259" key="1">
    <source>
        <dbReference type="PROSITE" id="PS50011"/>
    </source>
</evidence>
<dbReference type="Gene3D" id="1.10.510.10">
    <property type="entry name" value="Transferase(Phosphotransferase) domain 1"/>
    <property type="match status" value="1"/>
</dbReference>
<dbReference type="GO" id="GO:0004674">
    <property type="term" value="F:protein serine/threonine kinase activity"/>
    <property type="evidence" value="ECO:0007669"/>
    <property type="project" value="InterPro"/>
</dbReference>
<organism evidence="2 3">
    <name type="scientific">Brassica cretica</name>
    <name type="common">Mustard</name>
    <dbReference type="NCBI Taxonomy" id="69181"/>
    <lineage>
        <taxon>Eukaryota</taxon>
        <taxon>Viridiplantae</taxon>
        <taxon>Streptophyta</taxon>
        <taxon>Embryophyta</taxon>
        <taxon>Tracheophyta</taxon>
        <taxon>Spermatophyta</taxon>
        <taxon>Magnoliopsida</taxon>
        <taxon>eudicotyledons</taxon>
        <taxon>Gunneridae</taxon>
        <taxon>Pentapetalae</taxon>
        <taxon>rosids</taxon>
        <taxon>malvids</taxon>
        <taxon>Brassicales</taxon>
        <taxon>Brassicaceae</taxon>
        <taxon>Brassiceae</taxon>
        <taxon>Brassica</taxon>
    </lineage>
</organism>
<proteinExistence type="predicted"/>
<dbReference type="GO" id="GO:1990604">
    <property type="term" value="C:IRE1-TRAF2-ASK1 complex"/>
    <property type="evidence" value="ECO:0007669"/>
    <property type="project" value="TreeGrafter"/>
</dbReference>
<gene>
    <name evidence="2" type="ORF">F2Q69_00046631</name>
</gene>